<feature type="compositionally biased region" description="Low complexity" evidence="1">
    <location>
        <begin position="69"/>
        <end position="85"/>
    </location>
</feature>
<comment type="caution">
    <text evidence="2">The sequence shown here is derived from an EMBL/GenBank/DDBJ whole genome shotgun (WGS) entry which is preliminary data.</text>
</comment>
<keyword evidence="3" id="KW-1185">Reference proteome</keyword>
<evidence type="ECO:0000313" key="3">
    <source>
        <dbReference type="Proteomes" id="UP001144036"/>
    </source>
</evidence>
<evidence type="ECO:0000256" key="1">
    <source>
        <dbReference type="SAM" id="MobiDB-lite"/>
    </source>
</evidence>
<accession>A0ABT4SFT9</accession>
<dbReference type="EMBL" id="JAPNNL010000091">
    <property type="protein sequence ID" value="MDA0636067.1"/>
    <property type="molecule type" value="Genomic_DNA"/>
</dbReference>
<gene>
    <name evidence="2" type="ORF">OUY22_21810</name>
</gene>
<feature type="region of interest" description="Disordered" evidence="1">
    <location>
        <begin position="62"/>
        <end position="87"/>
    </location>
</feature>
<proteinExistence type="predicted"/>
<name>A0ABT4SFT9_9ACTN</name>
<protein>
    <submittedName>
        <fullName evidence="2">Uncharacterized protein</fullName>
    </submittedName>
</protein>
<organism evidence="2 3">
    <name type="scientific">Nonomuraea corallina</name>
    <dbReference type="NCBI Taxonomy" id="2989783"/>
    <lineage>
        <taxon>Bacteria</taxon>
        <taxon>Bacillati</taxon>
        <taxon>Actinomycetota</taxon>
        <taxon>Actinomycetes</taxon>
        <taxon>Streptosporangiales</taxon>
        <taxon>Streptosporangiaceae</taxon>
        <taxon>Nonomuraea</taxon>
    </lineage>
</organism>
<reference evidence="2" key="1">
    <citation type="submission" date="2022-11" db="EMBL/GenBank/DDBJ databases">
        <title>Nonomuraea corallina sp. nov., a new species of the genus Nonomuraea isolated from sea side sediment in Thai sea.</title>
        <authorList>
            <person name="Ngamcharungchit C."/>
            <person name="Matsumoto A."/>
            <person name="Suriyachadkun C."/>
            <person name="Panbangred W."/>
            <person name="Inahashi Y."/>
            <person name="Intra B."/>
        </authorList>
    </citation>
    <scope>NUCLEOTIDE SEQUENCE</scope>
    <source>
        <strain evidence="2">MCN248</strain>
    </source>
</reference>
<sequence length="96" mass="10215">MVALCGSGYQVINQRKPADRSGRDAAMVYLLHHTGQGRNRVATTSLHVHGTKVRMDVHLQVEGGSTATGPGSIRGRSSSRRVGPSHAGRIALPFLT</sequence>
<dbReference type="Proteomes" id="UP001144036">
    <property type="component" value="Unassembled WGS sequence"/>
</dbReference>
<dbReference type="RefSeq" id="WP_270156926.1">
    <property type="nucleotide sequence ID" value="NZ_JAPNNL010000091.1"/>
</dbReference>
<evidence type="ECO:0000313" key="2">
    <source>
        <dbReference type="EMBL" id="MDA0636067.1"/>
    </source>
</evidence>